<feature type="chain" id="PRO_5002111828" description="Secreted protein" evidence="1">
    <location>
        <begin position="24"/>
        <end position="88"/>
    </location>
</feature>
<sequence>MLIMNLKHAQIILVFTLLYHNTAKTIHGNVCEVINAMMINSMNATLCSTHFLQNKSKLGSRDPQKNVSCVLTNLKFLLLHKEVMQSCC</sequence>
<name>A0A0B7ATN1_9EUPU</name>
<evidence type="ECO:0000313" key="2">
    <source>
        <dbReference type="EMBL" id="CEK84394.1"/>
    </source>
</evidence>
<organism evidence="2">
    <name type="scientific">Arion vulgaris</name>
    <dbReference type="NCBI Taxonomy" id="1028688"/>
    <lineage>
        <taxon>Eukaryota</taxon>
        <taxon>Metazoa</taxon>
        <taxon>Spiralia</taxon>
        <taxon>Lophotrochozoa</taxon>
        <taxon>Mollusca</taxon>
        <taxon>Gastropoda</taxon>
        <taxon>Heterobranchia</taxon>
        <taxon>Euthyneura</taxon>
        <taxon>Panpulmonata</taxon>
        <taxon>Eupulmonata</taxon>
        <taxon>Stylommatophora</taxon>
        <taxon>Helicina</taxon>
        <taxon>Arionoidea</taxon>
        <taxon>Arionidae</taxon>
        <taxon>Arion</taxon>
    </lineage>
</organism>
<evidence type="ECO:0000256" key="1">
    <source>
        <dbReference type="SAM" id="SignalP"/>
    </source>
</evidence>
<feature type="signal peptide" evidence="1">
    <location>
        <begin position="1"/>
        <end position="23"/>
    </location>
</feature>
<proteinExistence type="predicted"/>
<dbReference type="EMBL" id="HACG01037529">
    <property type="protein sequence ID" value="CEK84394.1"/>
    <property type="molecule type" value="Transcribed_RNA"/>
</dbReference>
<reference evidence="2" key="1">
    <citation type="submission" date="2014-12" db="EMBL/GenBank/DDBJ databases">
        <title>Insight into the proteome of Arion vulgaris.</title>
        <authorList>
            <person name="Aradska J."/>
            <person name="Bulat T."/>
            <person name="Smidak R."/>
            <person name="Sarate P."/>
            <person name="Gangsoo J."/>
            <person name="Sialana F."/>
            <person name="Bilban M."/>
            <person name="Lubec G."/>
        </authorList>
    </citation>
    <scope>NUCLEOTIDE SEQUENCE</scope>
    <source>
        <tissue evidence="2">Skin</tissue>
    </source>
</reference>
<dbReference type="AlphaFoldDB" id="A0A0B7ATN1"/>
<protein>
    <recommendedName>
        <fullName evidence="3">Secreted protein</fullName>
    </recommendedName>
</protein>
<evidence type="ECO:0008006" key="3">
    <source>
        <dbReference type="Google" id="ProtNLM"/>
    </source>
</evidence>
<gene>
    <name evidence="2" type="primary">ORF142470</name>
</gene>
<accession>A0A0B7ATN1</accession>
<keyword evidence="1" id="KW-0732">Signal</keyword>